<gene>
    <name evidence="3" type="ORF">C7212DRAFT_324475</name>
</gene>
<dbReference type="AlphaFoldDB" id="A0A317SLJ6"/>
<name>A0A317SLJ6_9PEZI</name>
<sequence length="65" mass="7004">MRSLILAFFSSTSLLFLLPLSSPLTMITLHCSRKAKEKSPVAPFLAGSSSSPPGQAVDWFLDPPL</sequence>
<evidence type="ECO:0000313" key="3">
    <source>
        <dbReference type="EMBL" id="PWW75329.1"/>
    </source>
</evidence>
<evidence type="ECO:0000256" key="1">
    <source>
        <dbReference type="SAM" id="MobiDB-lite"/>
    </source>
</evidence>
<dbReference type="EMBL" id="PYWC01000047">
    <property type="protein sequence ID" value="PWW75329.1"/>
    <property type="molecule type" value="Genomic_DNA"/>
</dbReference>
<evidence type="ECO:0000313" key="4">
    <source>
        <dbReference type="Proteomes" id="UP000246991"/>
    </source>
</evidence>
<evidence type="ECO:0000256" key="2">
    <source>
        <dbReference type="SAM" id="SignalP"/>
    </source>
</evidence>
<reference evidence="3 4" key="1">
    <citation type="submission" date="2018-03" db="EMBL/GenBank/DDBJ databases">
        <title>Genomes of Pezizomycetes fungi and the evolution of truffles.</title>
        <authorList>
            <person name="Murat C."/>
            <person name="Payen T."/>
            <person name="Noel B."/>
            <person name="Kuo A."/>
            <person name="Martin F.M."/>
        </authorList>
    </citation>
    <scope>NUCLEOTIDE SEQUENCE [LARGE SCALE GENOMIC DNA]</scope>
    <source>
        <strain evidence="3">091103-1</strain>
    </source>
</reference>
<keyword evidence="2" id="KW-0732">Signal</keyword>
<feature type="region of interest" description="Disordered" evidence="1">
    <location>
        <begin position="43"/>
        <end position="65"/>
    </location>
</feature>
<dbReference type="Proteomes" id="UP000246991">
    <property type="component" value="Unassembled WGS sequence"/>
</dbReference>
<evidence type="ECO:0008006" key="5">
    <source>
        <dbReference type="Google" id="ProtNLM"/>
    </source>
</evidence>
<keyword evidence="4" id="KW-1185">Reference proteome</keyword>
<protein>
    <recommendedName>
        <fullName evidence="5">Ig-like domain-containing protein</fullName>
    </recommendedName>
</protein>
<feature type="signal peptide" evidence="2">
    <location>
        <begin position="1"/>
        <end position="23"/>
    </location>
</feature>
<comment type="caution">
    <text evidence="3">The sequence shown here is derived from an EMBL/GenBank/DDBJ whole genome shotgun (WGS) entry which is preliminary data.</text>
</comment>
<feature type="chain" id="PRO_5016275782" description="Ig-like domain-containing protein" evidence="2">
    <location>
        <begin position="24"/>
        <end position="65"/>
    </location>
</feature>
<accession>A0A317SLJ6</accession>
<organism evidence="3 4">
    <name type="scientific">Tuber magnatum</name>
    <name type="common">white Piedmont truffle</name>
    <dbReference type="NCBI Taxonomy" id="42249"/>
    <lineage>
        <taxon>Eukaryota</taxon>
        <taxon>Fungi</taxon>
        <taxon>Dikarya</taxon>
        <taxon>Ascomycota</taxon>
        <taxon>Pezizomycotina</taxon>
        <taxon>Pezizomycetes</taxon>
        <taxon>Pezizales</taxon>
        <taxon>Tuberaceae</taxon>
        <taxon>Tuber</taxon>
    </lineage>
</organism>
<proteinExistence type="predicted"/>